<dbReference type="EMBL" id="LR796735">
    <property type="protein sequence ID" value="CAB4161947.1"/>
    <property type="molecule type" value="Genomic_DNA"/>
</dbReference>
<reference evidence="1" key="1">
    <citation type="submission" date="2020-04" db="EMBL/GenBank/DDBJ databases">
        <authorList>
            <person name="Chiriac C."/>
            <person name="Salcher M."/>
            <person name="Ghai R."/>
            <person name="Kavagutti S V."/>
        </authorList>
    </citation>
    <scope>NUCLEOTIDE SEQUENCE</scope>
</reference>
<protein>
    <submittedName>
        <fullName evidence="1">Uncharacterized protein</fullName>
    </submittedName>
</protein>
<gene>
    <name evidence="1" type="ORF">UFOVP782_4</name>
</gene>
<sequence length="1322" mass="144248">MKVQIFAKFGQNDQIYAPSPSSTGWTELDCIDADPIRLTLSIDELADITMVSSVFSRSFQVPSTVRNEQFFASAFMVTGTNFNAATKADAYIQVNGQFFTAGNIRLQKIQVDEKTSSVNYLIIFMGETSDFSSQVGSKLLTDLDFTHLNHTRTYDTIVESWFADPADPAQGLLNGNILYPLIEWGYNYDEDNVPLENVITTRTASPTRFTLNTNPLAQYQWKPVIRLRALWDQIFAEAGYTYTSPQFFDLVDINNLYVITEQVARARLATDNNFGQVQWTPQDSPLNGYLSNTAWQNVNFTAPYSDETIPVVYQDDGFNFSLGTSRYNTPVAGSYQFEVDWRAYNLGGDGTAGDYAWIRFQLCTFSSGNPEEVQTILDENLYQVDEIYPVESTGTYASPSVFIPANQNVGIRVQWATGYTAPATNGPFSQILVYAFFSCTASPTELSISRVLPTNTKQIDFLKSIIQTFKLVLIPDKEVKNRFIIEPWDTWVNNAGIERLDWTDKLDVNKVLDLTPTFQTQQRDLVFQWEEDSADQINDGFKTEVRIPFGWYRYYSGIDIITGESIIKPILASQPLAYVDGSASWVIPQVHGVSNSGDTTQYPPILPKLRLVYYNGLINSGEPWYIANDVDAAIEKTVYPLVSHLSAWAATDPAVIATANDLNWANMSQFSLQSSFVADYPQVGNTLYAKYWQSYVEEIYSPWSRILQANFKLNPTDIFNFSFNNVVWVKDQWYRVKKIKDWQFNGETLSTSCELITAIATDLAIPVLATTTTTAFPGYCKTWTCENTGEGPAVITWTSCDDIGGEATVNGGQTLSVCAYYSPVSGDVDMVFTNVGACGTTTTTTTVAPGCVAIQLELFTEAGTTDIYWTDINSFTQQTYNLTTTPYTVCACAGSYFYVGTQPPNVTQIDPPVACTTTTTTTVAVSPCVGACIQYGFSNIDNYNKSYSFQDCGSPSLSAYGIIFALTSTVVCACEGSLVMPPGVDHLTETACTTTTTTTVAACGSCISYGVTNNTASTQGFSYIDCQNVAVSASVAANGATQFCACIGSITSETLNNLTISSNGQCGGGGLQYQVTNFTFTPIVVSYLNVNNVLTTTTVPANGIVDVSAVARPTSNSYISVTSTGEATQPQTLQFSTRANGAGDASWATEAQACDELALLPGAGTSSEIFFVLLADLVSKEIPSASPVVIWSDPDASTPYTDSPVSTTKWVIVQNATLGTLSVVEWIIDGGGVVTVQTATGCASITWTLFNVEFGVDGDAYCSFPSTSIVYGDNADWDLVTLLSQDEYGVNPSIPGVYKVTAATNWYQSTGLMTVTSIGDPC</sequence>
<organism evidence="1">
    <name type="scientific">uncultured Caudovirales phage</name>
    <dbReference type="NCBI Taxonomy" id="2100421"/>
    <lineage>
        <taxon>Viruses</taxon>
        <taxon>Duplodnaviria</taxon>
        <taxon>Heunggongvirae</taxon>
        <taxon>Uroviricota</taxon>
        <taxon>Caudoviricetes</taxon>
        <taxon>Peduoviridae</taxon>
        <taxon>Maltschvirus</taxon>
        <taxon>Maltschvirus maltsch</taxon>
    </lineage>
</organism>
<proteinExistence type="predicted"/>
<name>A0A6J5NSF4_9CAUD</name>
<accession>A0A6J5NSF4</accession>
<evidence type="ECO:0000313" key="1">
    <source>
        <dbReference type="EMBL" id="CAB4161947.1"/>
    </source>
</evidence>